<evidence type="ECO:0000259" key="2">
    <source>
        <dbReference type="PROSITE" id="PS50878"/>
    </source>
</evidence>
<evidence type="ECO:0000313" key="3">
    <source>
        <dbReference type="EMBL" id="CAF1135427.1"/>
    </source>
</evidence>
<accession>A0A814RKP3</accession>
<dbReference type="Pfam" id="PF26215">
    <property type="entry name" value="HTH_animal"/>
    <property type="match status" value="1"/>
</dbReference>
<evidence type="ECO:0000256" key="1">
    <source>
        <dbReference type="SAM" id="MobiDB-lite"/>
    </source>
</evidence>
<dbReference type="EMBL" id="CAJNOQ010006440">
    <property type="protein sequence ID" value="CAF1135427.1"/>
    <property type="molecule type" value="Genomic_DNA"/>
</dbReference>
<dbReference type="Proteomes" id="UP000681722">
    <property type="component" value="Unassembled WGS sequence"/>
</dbReference>
<comment type="caution">
    <text evidence="3">The sequence shown here is derived from an EMBL/GenBank/DDBJ whole genome shotgun (WGS) entry which is preliminary data.</text>
</comment>
<feature type="region of interest" description="Disordered" evidence="1">
    <location>
        <begin position="1"/>
        <end position="25"/>
    </location>
</feature>
<dbReference type="AlphaFoldDB" id="A0A814RKP3"/>
<name>A0A814RKP3_9BILA</name>
<dbReference type="PANTHER" id="PTHR21301:SF10">
    <property type="entry name" value="REVERSE TRANSCRIPTASE DOMAIN-CONTAINING PROTEIN"/>
    <property type="match status" value="1"/>
</dbReference>
<gene>
    <name evidence="3" type="ORF">GPM918_LOCUS20412</name>
    <name evidence="4" type="ORF">SRO942_LOCUS20411</name>
</gene>
<dbReference type="OrthoDB" id="10018421at2759"/>
<sequence>MIPPHPHSSVPVQISSSSQDDGVSMGSPLAPVLANLLIEKLENEHILIPGNDRIIKTWIRYVDDIFVILNGDENDALLLLDTVNQLHKQIKFTLEIEKDGVLAFLDVLIMKQNDIYETTVYRKKTNTNLYMKWDSISPRYQKIALIKSLVTRALRICSNQQLLDIELAWLKPVLNENGYPKALIEKIIELTMKKNTEKDSQKKSLMDTRNESRKFISSLKRLLDKVGIRNIRFGFRKHKTIGNSLSQKYKDKD</sequence>
<protein>
    <recommendedName>
        <fullName evidence="2">Reverse transcriptase domain-containing protein</fullName>
    </recommendedName>
</protein>
<dbReference type="InterPro" id="IPR000477">
    <property type="entry name" value="RT_dom"/>
</dbReference>
<dbReference type="EMBL" id="CAJOBC010006441">
    <property type="protein sequence ID" value="CAF3899156.1"/>
    <property type="molecule type" value="Genomic_DNA"/>
</dbReference>
<proteinExistence type="predicted"/>
<feature type="compositionally biased region" description="Low complexity" evidence="1">
    <location>
        <begin position="7"/>
        <end position="19"/>
    </location>
</feature>
<evidence type="ECO:0000313" key="4">
    <source>
        <dbReference type="EMBL" id="CAF3899156.1"/>
    </source>
</evidence>
<reference evidence="3" key="1">
    <citation type="submission" date="2021-02" db="EMBL/GenBank/DDBJ databases">
        <authorList>
            <person name="Nowell W R."/>
        </authorList>
    </citation>
    <scope>NUCLEOTIDE SEQUENCE</scope>
</reference>
<dbReference type="PANTHER" id="PTHR21301">
    <property type="entry name" value="REVERSE TRANSCRIPTASE"/>
    <property type="match status" value="1"/>
</dbReference>
<organism evidence="3 5">
    <name type="scientific">Didymodactylos carnosus</name>
    <dbReference type="NCBI Taxonomy" id="1234261"/>
    <lineage>
        <taxon>Eukaryota</taxon>
        <taxon>Metazoa</taxon>
        <taxon>Spiralia</taxon>
        <taxon>Gnathifera</taxon>
        <taxon>Rotifera</taxon>
        <taxon>Eurotatoria</taxon>
        <taxon>Bdelloidea</taxon>
        <taxon>Philodinida</taxon>
        <taxon>Philodinidae</taxon>
        <taxon>Didymodactylos</taxon>
    </lineage>
</organism>
<dbReference type="CDD" id="cd00304">
    <property type="entry name" value="RT_like"/>
    <property type="match status" value="1"/>
</dbReference>
<feature type="domain" description="Reverse transcriptase" evidence="2">
    <location>
        <begin position="1"/>
        <end position="138"/>
    </location>
</feature>
<dbReference type="PROSITE" id="PS50878">
    <property type="entry name" value="RT_POL"/>
    <property type="match status" value="1"/>
</dbReference>
<dbReference type="InterPro" id="IPR058912">
    <property type="entry name" value="HTH_animal"/>
</dbReference>
<dbReference type="Proteomes" id="UP000663829">
    <property type="component" value="Unassembled WGS sequence"/>
</dbReference>
<keyword evidence="5" id="KW-1185">Reference proteome</keyword>
<evidence type="ECO:0000313" key="5">
    <source>
        <dbReference type="Proteomes" id="UP000663829"/>
    </source>
</evidence>
<dbReference type="Pfam" id="PF00078">
    <property type="entry name" value="RVT_1"/>
    <property type="match status" value="1"/>
</dbReference>